<dbReference type="EMBL" id="JAULSN010000004">
    <property type="protein sequence ID" value="KAK3373623.1"/>
    <property type="molecule type" value="Genomic_DNA"/>
</dbReference>
<reference evidence="2" key="2">
    <citation type="submission" date="2023-06" db="EMBL/GenBank/DDBJ databases">
        <authorList>
            <consortium name="Lawrence Berkeley National Laboratory"/>
            <person name="Haridas S."/>
            <person name="Hensen N."/>
            <person name="Bonometti L."/>
            <person name="Westerberg I."/>
            <person name="Brannstrom I.O."/>
            <person name="Guillou S."/>
            <person name="Cros-Aarteil S."/>
            <person name="Calhoun S."/>
            <person name="Kuo A."/>
            <person name="Mondo S."/>
            <person name="Pangilinan J."/>
            <person name="Riley R."/>
            <person name="Labutti K."/>
            <person name="Andreopoulos B."/>
            <person name="Lipzen A."/>
            <person name="Chen C."/>
            <person name="Yanf M."/>
            <person name="Daum C."/>
            <person name="Ng V."/>
            <person name="Clum A."/>
            <person name="Steindorff A."/>
            <person name="Ohm R."/>
            <person name="Martin F."/>
            <person name="Silar P."/>
            <person name="Natvig D."/>
            <person name="Lalanne C."/>
            <person name="Gautier V."/>
            <person name="Ament-Velasquez S.L."/>
            <person name="Kruys A."/>
            <person name="Hutchinson M.I."/>
            <person name="Powell A.J."/>
            <person name="Barry K."/>
            <person name="Miller A.N."/>
            <person name="Grigoriev I.V."/>
            <person name="Debuchy R."/>
            <person name="Gladieux P."/>
            <person name="Thoren M.H."/>
            <person name="Johannesson H."/>
        </authorList>
    </citation>
    <scope>NUCLEOTIDE SEQUENCE</scope>
    <source>
        <strain evidence="2">CBS 958.72</strain>
    </source>
</reference>
<dbReference type="AlphaFoldDB" id="A0AAE0KBD7"/>
<evidence type="ECO:0000313" key="2">
    <source>
        <dbReference type="EMBL" id="KAK3373623.1"/>
    </source>
</evidence>
<evidence type="ECO:0000256" key="1">
    <source>
        <dbReference type="SAM" id="SignalP"/>
    </source>
</evidence>
<keyword evidence="3" id="KW-1185">Reference proteome</keyword>
<name>A0AAE0KBD7_9PEZI</name>
<comment type="caution">
    <text evidence="2">The sequence shown here is derived from an EMBL/GenBank/DDBJ whole genome shotgun (WGS) entry which is preliminary data.</text>
</comment>
<evidence type="ECO:0008006" key="4">
    <source>
        <dbReference type="Google" id="ProtNLM"/>
    </source>
</evidence>
<sequence length="74" mass="8506">MFFFSYYLFFFGISSRAPLQPDLARGTSSPLPFEKRCEAGDYNTVRQHTLSNANFALVPEKYPLNLRQPNENPS</sequence>
<keyword evidence="1" id="KW-0732">Signal</keyword>
<dbReference type="Proteomes" id="UP001287356">
    <property type="component" value="Unassembled WGS sequence"/>
</dbReference>
<organism evidence="2 3">
    <name type="scientific">Lasiosphaeria ovina</name>
    <dbReference type="NCBI Taxonomy" id="92902"/>
    <lineage>
        <taxon>Eukaryota</taxon>
        <taxon>Fungi</taxon>
        <taxon>Dikarya</taxon>
        <taxon>Ascomycota</taxon>
        <taxon>Pezizomycotina</taxon>
        <taxon>Sordariomycetes</taxon>
        <taxon>Sordariomycetidae</taxon>
        <taxon>Sordariales</taxon>
        <taxon>Lasiosphaeriaceae</taxon>
        <taxon>Lasiosphaeria</taxon>
    </lineage>
</organism>
<proteinExistence type="predicted"/>
<protein>
    <recommendedName>
        <fullName evidence="4">Secreted protein</fullName>
    </recommendedName>
</protein>
<feature type="chain" id="PRO_5042084723" description="Secreted protein" evidence="1">
    <location>
        <begin position="17"/>
        <end position="74"/>
    </location>
</feature>
<gene>
    <name evidence="2" type="ORF">B0T24DRAFT_624037</name>
</gene>
<accession>A0AAE0KBD7</accession>
<reference evidence="2" key="1">
    <citation type="journal article" date="2023" name="Mol. Phylogenet. Evol.">
        <title>Genome-scale phylogeny and comparative genomics of the fungal order Sordariales.</title>
        <authorList>
            <person name="Hensen N."/>
            <person name="Bonometti L."/>
            <person name="Westerberg I."/>
            <person name="Brannstrom I.O."/>
            <person name="Guillou S."/>
            <person name="Cros-Aarteil S."/>
            <person name="Calhoun S."/>
            <person name="Haridas S."/>
            <person name="Kuo A."/>
            <person name="Mondo S."/>
            <person name="Pangilinan J."/>
            <person name="Riley R."/>
            <person name="LaButti K."/>
            <person name="Andreopoulos B."/>
            <person name="Lipzen A."/>
            <person name="Chen C."/>
            <person name="Yan M."/>
            <person name="Daum C."/>
            <person name="Ng V."/>
            <person name="Clum A."/>
            <person name="Steindorff A."/>
            <person name="Ohm R.A."/>
            <person name="Martin F."/>
            <person name="Silar P."/>
            <person name="Natvig D.O."/>
            <person name="Lalanne C."/>
            <person name="Gautier V."/>
            <person name="Ament-Velasquez S.L."/>
            <person name="Kruys A."/>
            <person name="Hutchinson M.I."/>
            <person name="Powell A.J."/>
            <person name="Barry K."/>
            <person name="Miller A.N."/>
            <person name="Grigoriev I.V."/>
            <person name="Debuchy R."/>
            <person name="Gladieux P."/>
            <person name="Hiltunen Thoren M."/>
            <person name="Johannesson H."/>
        </authorList>
    </citation>
    <scope>NUCLEOTIDE SEQUENCE</scope>
    <source>
        <strain evidence="2">CBS 958.72</strain>
    </source>
</reference>
<evidence type="ECO:0000313" key="3">
    <source>
        <dbReference type="Proteomes" id="UP001287356"/>
    </source>
</evidence>
<feature type="signal peptide" evidence="1">
    <location>
        <begin position="1"/>
        <end position="16"/>
    </location>
</feature>